<evidence type="ECO:0000313" key="5">
    <source>
        <dbReference type="Proteomes" id="UP000823749"/>
    </source>
</evidence>
<keyword evidence="5" id="KW-1185">Reference proteome</keyword>
<protein>
    <recommendedName>
        <fullName evidence="6">DUF4378 domain-containing protein</fullName>
    </recommendedName>
</protein>
<feature type="compositionally biased region" description="Polar residues" evidence="1">
    <location>
        <begin position="1"/>
        <end position="15"/>
    </location>
</feature>
<feature type="compositionally biased region" description="Polar residues" evidence="1">
    <location>
        <begin position="550"/>
        <end position="574"/>
    </location>
</feature>
<feature type="domain" description="DUF4378" evidence="2">
    <location>
        <begin position="777"/>
        <end position="936"/>
    </location>
</feature>
<evidence type="ECO:0008006" key="6">
    <source>
        <dbReference type="Google" id="ProtNLM"/>
    </source>
</evidence>
<dbReference type="InterPro" id="IPR032795">
    <property type="entry name" value="DUF3741-assoc"/>
</dbReference>
<reference evidence="4" key="1">
    <citation type="submission" date="2020-08" db="EMBL/GenBank/DDBJ databases">
        <title>Plant Genome Project.</title>
        <authorList>
            <person name="Zhang R.-G."/>
        </authorList>
    </citation>
    <scope>NUCLEOTIDE SEQUENCE</scope>
    <source>
        <strain evidence="4">WSP0</strain>
        <tissue evidence="4">Leaf</tissue>
    </source>
</reference>
<accession>A0AAV6IHA8</accession>
<evidence type="ECO:0000313" key="4">
    <source>
        <dbReference type="EMBL" id="KAG5527946.1"/>
    </source>
</evidence>
<organism evidence="4 5">
    <name type="scientific">Rhododendron griersonianum</name>
    <dbReference type="NCBI Taxonomy" id="479676"/>
    <lineage>
        <taxon>Eukaryota</taxon>
        <taxon>Viridiplantae</taxon>
        <taxon>Streptophyta</taxon>
        <taxon>Embryophyta</taxon>
        <taxon>Tracheophyta</taxon>
        <taxon>Spermatophyta</taxon>
        <taxon>Magnoliopsida</taxon>
        <taxon>eudicotyledons</taxon>
        <taxon>Gunneridae</taxon>
        <taxon>Pentapetalae</taxon>
        <taxon>asterids</taxon>
        <taxon>Ericales</taxon>
        <taxon>Ericaceae</taxon>
        <taxon>Ericoideae</taxon>
        <taxon>Rhodoreae</taxon>
        <taxon>Rhododendron</taxon>
    </lineage>
</organism>
<feature type="compositionally biased region" description="Polar residues" evidence="1">
    <location>
        <begin position="79"/>
        <end position="94"/>
    </location>
</feature>
<feature type="region of interest" description="Disordered" evidence="1">
    <location>
        <begin position="120"/>
        <end position="215"/>
    </location>
</feature>
<feature type="domain" description="DUF3741" evidence="3">
    <location>
        <begin position="97"/>
        <end position="122"/>
    </location>
</feature>
<evidence type="ECO:0000259" key="2">
    <source>
        <dbReference type="Pfam" id="PF14309"/>
    </source>
</evidence>
<gene>
    <name evidence="4" type="ORF">RHGRI_028767</name>
</gene>
<proteinExistence type="predicted"/>
<evidence type="ECO:0000256" key="1">
    <source>
        <dbReference type="SAM" id="MobiDB-lite"/>
    </source>
</evidence>
<dbReference type="Pfam" id="PF14383">
    <property type="entry name" value="VARLMGL"/>
    <property type="match status" value="1"/>
</dbReference>
<evidence type="ECO:0000259" key="3">
    <source>
        <dbReference type="Pfam" id="PF14383"/>
    </source>
</evidence>
<dbReference type="PANTHER" id="PTHR21726">
    <property type="entry name" value="PHOSPHATIDYLINOSITOL N-ACETYLGLUCOSAMINYLTRANSFERASE SUBUNIT P DOWN SYNDROME CRITICAL REGION PROTEIN 5 -RELATED"/>
    <property type="match status" value="1"/>
</dbReference>
<feature type="region of interest" description="Disordered" evidence="1">
    <location>
        <begin position="544"/>
        <end position="581"/>
    </location>
</feature>
<dbReference type="Proteomes" id="UP000823749">
    <property type="component" value="Chromosome 10"/>
</dbReference>
<comment type="caution">
    <text evidence="4">The sequence shown here is derived from an EMBL/GenBank/DDBJ whole genome shotgun (WGS) entry which is preliminary data.</text>
</comment>
<feature type="region of interest" description="Disordered" evidence="1">
    <location>
        <begin position="79"/>
        <end position="107"/>
    </location>
</feature>
<dbReference type="EMBL" id="JACTNZ010000010">
    <property type="protein sequence ID" value="KAG5527946.1"/>
    <property type="molecule type" value="Genomic_DNA"/>
</dbReference>
<feature type="region of interest" description="Disordered" evidence="1">
    <location>
        <begin position="1"/>
        <end position="24"/>
    </location>
</feature>
<dbReference type="InterPro" id="IPR025486">
    <property type="entry name" value="DUF4378"/>
</dbReference>
<dbReference type="Pfam" id="PF14309">
    <property type="entry name" value="DUF4378"/>
    <property type="match status" value="1"/>
</dbReference>
<sequence length="959" mass="105701">MNDNPSKTASSSSLAMTEKRPQRPGGCVGIFFQLFDWNRRFAKKKLFSKKLLTPGRSKQSSSKFGGDEKLPKLRLIANENSGGFPNVKKNGTCNDNHDQKPGMQSPGLVAKLMGLDSMPATKQDKSKKASLFESGSDKEGCVSSQGRSDDEGSSFEKGNTKGELRPQKLQKTGPLERQPLSRFGAEALQFKSILPQSRKHRSKLPSPVKSPRMTTGRNASRLLDAAAKILEPGLQATNRAKSSLTYPSTTNHVPKDEAKMEETMVRSLDLSEKCDYRVIAVRSLQGHSCKNCGSLVDDAGSNPNLVEQPLPFASSVPNHVNVSFEALERSKPSPVISSLGREKERVCDRIQEQPFPFTAQARINPRTRGEAISKRKPINLEDERWHWTSQQCKPQKGVPSSIYYRHNNQRQNQVLVTRDRGTTRSNLSSLQTSRVSSAANAINKSKDFLAFNGNLSPVQSRMPVKVDNCKGNAEMKSCNRREGGLSPVRKRRSTIVNQQGENSGFVSSAFAKQRNVTCDAMTGMRMGLNTHSVNRTCSRSIMAQEERSRTNSSKDSGVISFTFSSPMKQKTASGITPDKTPEISIKDKIDMKMSMEKSFALSGDALGALLEKKLKELTCQEEDELGTGGTRPKRTSAMILQELISALTADRPISHDDNTEKVLCHADHLLNKKVMFQAKEKNPGASLGYLRDGDHLSPGSVLEASFSNDSCFSSSVDDSSAEPLHPDAELLDSATSFSEGGNGLQLVTNLLQHISDVLYSMCLADTGLKGSKLFHAEEVILNAELIFRSSALQNSDGTNDFSLSQFLVNELETLANGLLAEFGQFLPCVEDTKHGNQLKQFLFDCVIEYLDSRYVRYCNSGFRAWAEMPFCTTNDKLITGIVGEVRRWTRLAGKIPDEIIETEMSQSLGKWTDFEIEGYETGAVIDVELLQILVDDIVIDLCEENMGFSGSYCAAVGDY</sequence>
<dbReference type="PANTHER" id="PTHR21726:SF61">
    <property type="entry name" value="DNAA INITIATOR-ASSOCIATING PROTEIN"/>
    <property type="match status" value="1"/>
</dbReference>
<name>A0AAV6IHA8_9ERIC</name>
<dbReference type="AlphaFoldDB" id="A0AAV6IHA8"/>